<sequence>MLMRRLAALALAGVLALVLLAGCGQKPAEQGSSSSQSAQAEAFYSFTDDSGREVSLESQPQRVVALMGSYAETWMLAGGVPVGVTEDVISERGLTVGEETKVIGTVKGPSTEEILNLDPDFILLSTDVAEHVELDGMLTQAGIPHAYFKVENFEDYLNMLKICTDLTGRADLYEENGIAVQAQIDAILEKVQENRPEEQPTVLFIRALSTTAKAKSDDNMTCRILKDLGTDNIAARHDSLLEELSMETILAEDPDYIFVTTMGNSQKAIDALKAGIQSNPAWGSLSAVQNGRYVVLPKELFHYKPNARWAESYEYLAKILYPDLFA</sequence>
<protein>
    <submittedName>
        <fullName evidence="4">ABC transporter substrate-binding lipoprotein YhfQ</fullName>
    </submittedName>
</protein>
<reference evidence="4" key="1">
    <citation type="submission" date="2019-11" db="EMBL/GenBank/DDBJ databases">
        <authorList>
            <person name="Feng L."/>
        </authorList>
    </citation>
    <scope>NUCLEOTIDE SEQUENCE</scope>
    <source>
        <strain evidence="4">AundefinedLFYP135</strain>
    </source>
</reference>
<evidence type="ECO:0000256" key="2">
    <source>
        <dbReference type="SAM" id="SignalP"/>
    </source>
</evidence>
<feature type="domain" description="Fe/B12 periplasmic-binding" evidence="3">
    <location>
        <begin position="62"/>
        <end position="324"/>
    </location>
</feature>
<accession>A0A6N2VC10</accession>
<gene>
    <name evidence="4" type="primary">yhfQ</name>
    <name evidence="4" type="ORF">AULFYP135_02389</name>
</gene>
<dbReference type="PROSITE" id="PS51257">
    <property type="entry name" value="PROKAR_LIPOPROTEIN"/>
    <property type="match status" value="1"/>
</dbReference>
<dbReference type="GO" id="GO:0071281">
    <property type="term" value="P:cellular response to iron ion"/>
    <property type="evidence" value="ECO:0007669"/>
    <property type="project" value="TreeGrafter"/>
</dbReference>
<dbReference type="AlphaFoldDB" id="A0A6N2VC10"/>
<dbReference type="PROSITE" id="PS50983">
    <property type="entry name" value="FE_B12_PBP"/>
    <property type="match status" value="1"/>
</dbReference>
<dbReference type="EMBL" id="CACRSL010000005">
    <property type="protein sequence ID" value="VYT27053.1"/>
    <property type="molecule type" value="Genomic_DNA"/>
</dbReference>
<dbReference type="SUPFAM" id="SSF53807">
    <property type="entry name" value="Helical backbone' metal receptor"/>
    <property type="match status" value="1"/>
</dbReference>
<feature type="signal peptide" evidence="2">
    <location>
        <begin position="1"/>
        <end position="21"/>
    </location>
</feature>
<evidence type="ECO:0000313" key="4">
    <source>
        <dbReference type="EMBL" id="VYT27053.1"/>
    </source>
</evidence>
<evidence type="ECO:0000256" key="1">
    <source>
        <dbReference type="ARBA" id="ARBA00008814"/>
    </source>
</evidence>
<dbReference type="Gene3D" id="3.40.50.1980">
    <property type="entry name" value="Nitrogenase molybdenum iron protein domain"/>
    <property type="match status" value="2"/>
</dbReference>
<comment type="similarity">
    <text evidence="1">Belongs to the bacterial solute-binding protein 8 family.</text>
</comment>
<dbReference type="InterPro" id="IPR050902">
    <property type="entry name" value="ABC_Transporter_SBP"/>
</dbReference>
<proteinExistence type="inferred from homology"/>
<keyword evidence="4" id="KW-0449">Lipoprotein</keyword>
<organism evidence="4">
    <name type="scientific">uncultured Anaerotruncus sp</name>
    <dbReference type="NCBI Taxonomy" id="905011"/>
    <lineage>
        <taxon>Bacteria</taxon>
        <taxon>Bacillati</taxon>
        <taxon>Bacillota</taxon>
        <taxon>Clostridia</taxon>
        <taxon>Eubacteriales</taxon>
        <taxon>Oscillospiraceae</taxon>
        <taxon>Anaerotruncus</taxon>
        <taxon>environmental samples</taxon>
    </lineage>
</organism>
<keyword evidence="2" id="KW-0732">Signal</keyword>
<evidence type="ECO:0000259" key="3">
    <source>
        <dbReference type="PROSITE" id="PS50983"/>
    </source>
</evidence>
<dbReference type="Pfam" id="PF01497">
    <property type="entry name" value="Peripla_BP_2"/>
    <property type="match status" value="1"/>
</dbReference>
<feature type="chain" id="PRO_5039518998" evidence="2">
    <location>
        <begin position="22"/>
        <end position="326"/>
    </location>
</feature>
<dbReference type="PANTHER" id="PTHR30535:SF34">
    <property type="entry name" value="MOLYBDATE-BINDING PROTEIN MOLA"/>
    <property type="match status" value="1"/>
</dbReference>
<dbReference type="PANTHER" id="PTHR30535">
    <property type="entry name" value="VITAMIN B12-BINDING PROTEIN"/>
    <property type="match status" value="1"/>
</dbReference>
<dbReference type="InterPro" id="IPR002491">
    <property type="entry name" value="ABC_transptr_periplasmic_BD"/>
</dbReference>
<name>A0A6N2VC10_9FIRM</name>